<keyword evidence="2" id="KW-1185">Reference proteome</keyword>
<evidence type="ECO:0000313" key="2">
    <source>
        <dbReference type="Proteomes" id="UP000724874"/>
    </source>
</evidence>
<proteinExistence type="predicted"/>
<organism evidence="1 2">
    <name type="scientific">Gymnopilus junonius</name>
    <name type="common">Spectacular rustgill mushroom</name>
    <name type="synonym">Gymnopilus spectabilis subsp. junonius</name>
    <dbReference type="NCBI Taxonomy" id="109634"/>
    <lineage>
        <taxon>Eukaryota</taxon>
        <taxon>Fungi</taxon>
        <taxon>Dikarya</taxon>
        <taxon>Basidiomycota</taxon>
        <taxon>Agaricomycotina</taxon>
        <taxon>Agaricomycetes</taxon>
        <taxon>Agaricomycetidae</taxon>
        <taxon>Agaricales</taxon>
        <taxon>Agaricineae</taxon>
        <taxon>Hymenogastraceae</taxon>
        <taxon>Gymnopilus</taxon>
    </lineage>
</organism>
<accession>A0A9P5TR40</accession>
<dbReference type="OrthoDB" id="3365698at2759"/>
<gene>
    <name evidence="1" type="ORF">CPB84DRAFT_1768116</name>
</gene>
<reference evidence="1" key="1">
    <citation type="submission" date="2020-11" db="EMBL/GenBank/DDBJ databases">
        <authorList>
            <consortium name="DOE Joint Genome Institute"/>
            <person name="Ahrendt S."/>
            <person name="Riley R."/>
            <person name="Andreopoulos W."/>
            <person name="LaButti K."/>
            <person name="Pangilinan J."/>
            <person name="Ruiz-duenas F.J."/>
            <person name="Barrasa J.M."/>
            <person name="Sanchez-Garcia M."/>
            <person name="Camarero S."/>
            <person name="Miyauchi S."/>
            <person name="Serrano A."/>
            <person name="Linde D."/>
            <person name="Babiker R."/>
            <person name="Drula E."/>
            <person name="Ayuso-Fernandez I."/>
            <person name="Pacheco R."/>
            <person name="Padilla G."/>
            <person name="Ferreira P."/>
            <person name="Barriuso J."/>
            <person name="Kellner H."/>
            <person name="Castanera R."/>
            <person name="Alfaro M."/>
            <person name="Ramirez L."/>
            <person name="Pisabarro A.G."/>
            <person name="Kuo A."/>
            <person name="Tritt A."/>
            <person name="Lipzen A."/>
            <person name="He G."/>
            <person name="Yan M."/>
            <person name="Ng V."/>
            <person name="Cullen D."/>
            <person name="Martin F."/>
            <person name="Rosso M.-N."/>
            <person name="Henrissat B."/>
            <person name="Hibbett D."/>
            <person name="Martinez A.T."/>
            <person name="Grigoriev I.V."/>
        </authorList>
    </citation>
    <scope>NUCLEOTIDE SEQUENCE</scope>
    <source>
        <strain evidence="1">AH 44721</strain>
    </source>
</reference>
<protein>
    <submittedName>
        <fullName evidence="1">Uncharacterized protein</fullName>
    </submittedName>
</protein>
<dbReference type="InterPro" id="IPR032675">
    <property type="entry name" value="LRR_dom_sf"/>
</dbReference>
<evidence type="ECO:0000313" key="1">
    <source>
        <dbReference type="EMBL" id="KAF8907922.1"/>
    </source>
</evidence>
<dbReference type="Gene3D" id="3.80.10.10">
    <property type="entry name" value="Ribonuclease Inhibitor"/>
    <property type="match status" value="1"/>
</dbReference>
<dbReference type="AlphaFoldDB" id="A0A9P5TR40"/>
<name>A0A9P5TR40_GYMJU</name>
<dbReference type="EMBL" id="JADNYJ010000013">
    <property type="protein sequence ID" value="KAF8907922.1"/>
    <property type="molecule type" value="Genomic_DNA"/>
</dbReference>
<sequence length="492" mass="55555">MARQKSYLKFINEVLRRSRERDLWLHLSAPLIDYTVPKLPILRALLQHEHRWAVLGINGGVSTIKAVCEPWNGAIISDEPYSFRRLRKLYVNSPPPESGWFVQGFCKAPALTEVTISGSLQRGLLLPLQQLRCYQEDLAAGCVSSTCTLANVLNYAKTLEKLEIFTLGQPDFLNNNGIPTGILTENVVLEKLKYLALRLAYFKVSPSFLSKNVLENLVLPSLEELRIGGYTREAAALVTSLIQRSTLPGGEIPLRKLYLRHIFFRLDELRELLKATPRLEELNVNLPPRVTVDNLVKLSLRGTTSNTISGRPEPKLKSLVLHVSKEDMEAQLDLFVSLPHIIAESVQMIARTRQKYSLMVYPDSPDISPHFRLVLPTMSSTLYAQKVLNAWSDEINRTDILSPAEVVEIGGVFGNLHRKLQVIFPLDEDRLLKCEEAFDASILSGIFEEIEAQELECGWKATCLYVRADIFSVPTSSWNTNRFLNCTYGFST</sequence>
<comment type="caution">
    <text evidence="1">The sequence shown here is derived from an EMBL/GenBank/DDBJ whole genome shotgun (WGS) entry which is preliminary data.</text>
</comment>
<dbReference type="Proteomes" id="UP000724874">
    <property type="component" value="Unassembled WGS sequence"/>
</dbReference>